<name>A0A9C6T4S3_ARADU</name>
<evidence type="ECO:0000313" key="3">
    <source>
        <dbReference type="Proteomes" id="UP000515211"/>
    </source>
</evidence>
<keyword evidence="3" id="KW-1185">Reference proteome</keyword>
<reference evidence="3" key="1">
    <citation type="journal article" date="2016" name="Nat. Genet.">
        <title>The genome sequences of Arachis duranensis and Arachis ipaensis, the diploid ancestors of cultivated peanut.</title>
        <authorList>
            <person name="Bertioli D.J."/>
            <person name="Cannon S.B."/>
            <person name="Froenicke L."/>
            <person name="Huang G."/>
            <person name="Farmer A.D."/>
            <person name="Cannon E.K."/>
            <person name="Liu X."/>
            <person name="Gao D."/>
            <person name="Clevenger J."/>
            <person name="Dash S."/>
            <person name="Ren L."/>
            <person name="Moretzsohn M.C."/>
            <person name="Shirasawa K."/>
            <person name="Huang W."/>
            <person name="Vidigal B."/>
            <person name="Abernathy B."/>
            <person name="Chu Y."/>
            <person name="Niederhuth C.E."/>
            <person name="Umale P."/>
            <person name="Araujo A.C."/>
            <person name="Kozik A."/>
            <person name="Kim K.D."/>
            <person name="Burow M.D."/>
            <person name="Varshney R.K."/>
            <person name="Wang X."/>
            <person name="Zhang X."/>
            <person name="Barkley N."/>
            <person name="Guimaraes P.M."/>
            <person name="Isobe S."/>
            <person name="Guo B."/>
            <person name="Liao B."/>
            <person name="Stalker H.T."/>
            <person name="Schmitz R.J."/>
            <person name="Scheffler B.E."/>
            <person name="Leal-Bertioli S.C."/>
            <person name="Xun X."/>
            <person name="Jackson S.A."/>
            <person name="Michelmore R."/>
            <person name="Ozias-Akins P."/>
        </authorList>
    </citation>
    <scope>NUCLEOTIDE SEQUENCE [LARGE SCALE GENOMIC DNA]</scope>
    <source>
        <strain evidence="3">cv. V14167</strain>
    </source>
</reference>
<feature type="region of interest" description="Disordered" evidence="1">
    <location>
        <begin position="31"/>
        <end position="72"/>
    </location>
</feature>
<keyword evidence="2" id="KW-0732">Signal</keyword>
<dbReference type="GeneID" id="110272510"/>
<dbReference type="Proteomes" id="UP000515211">
    <property type="component" value="Chromosome 1"/>
</dbReference>
<proteinExistence type="predicted"/>
<feature type="signal peptide" evidence="2">
    <location>
        <begin position="1"/>
        <end position="23"/>
    </location>
</feature>
<protein>
    <submittedName>
        <fullName evidence="4">Uncharacterized protein LOC110272510</fullName>
    </submittedName>
</protein>
<evidence type="ECO:0000256" key="2">
    <source>
        <dbReference type="SAM" id="SignalP"/>
    </source>
</evidence>
<sequence length="142" mass="15487">MHKYFILFIALIVSFHDCNLTHARKIKRKPLNTNIEKNNPHPIIPTLPQPKSSVNNVPGHDPSSNKHKMTPNNGMKAMVTIQRPKNEVSTNGVGPGPSPSIGHKKSNIMKSMRAVENRDANNNKVSVNGVGPGHSPGVGHKN</sequence>
<organism evidence="3 4">
    <name type="scientific">Arachis duranensis</name>
    <name type="common">Wild peanut</name>
    <dbReference type="NCBI Taxonomy" id="130453"/>
    <lineage>
        <taxon>Eukaryota</taxon>
        <taxon>Viridiplantae</taxon>
        <taxon>Streptophyta</taxon>
        <taxon>Embryophyta</taxon>
        <taxon>Tracheophyta</taxon>
        <taxon>Spermatophyta</taxon>
        <taxon>Magnoliopsida</taxon>
        <taxon>eudicotyledons</taxon>
        <taxon>Gunneridae</taxon>
        <taxon>Pentapetalae</taxon>
        <taxon>rosids</taxon>
        <taxon>fabids</taxon>
        <taxon>Fabales</taxon>
        <taxon>Fabaceae</taxon>
        <taxon>Papilionoideae</taxon>
        <taxon>50 kb inversion clade</taxon>
        <taxon>dalbergioids sensu lato</taxon>
        <taxon>Dalbergieae</taxon>
        <taxon>Pterocarpus clade</taxon>
        <taxon>Arachis</taxon>
    </lineage>
</organism>
<reference evidence="4" key="2">
    <citation type="submission" date="2025-08" db="UniProtKB">
        <authorList>
            <consortium name="RefSeq"/>
        </authorList>
    </citation>
    <scope>IDENTIFICATION</scope>
    <source>
        <tissue evidence="4">Whole plant</tissue>
    </source>
</reference>
<dbReference type="KEGG" id="adu:110272510"/>
<dbReference type="RefSeq" id="XP_052109890.1">
    <property type="nucleotide sequence ID" value="XM_052253930.1"/>
</dbReference>
<feature type="chain" id="PRO_5038513418" evidence="2">
    <location>
        <begin position="24"/>
        <end position="142"/>
    </location>
</feature>
<feature type="region of interest" description="Disordered" evidence="1">
    <location>
        <begin position="86"/>
        <end position="142"/>
    </location>
</feature>
<evidence type="ECO:0000256" key="1">
    <source>
        <dbReference type="SAM" id="MobiDB-lite"/>
    </source>
</evidence>
<gene>
    <name evidence="4" type="primary">LOC110272510</name>
</gene>
<evidence type="ECO:0000313" key="4">
    <source>
        <dbReference type="RefSeq" id="XP_052109890.1"/>
    </source>
</evidence>
<dbReference type="AlphaFoldDB" id="A0A9C6T4S3"/>
<accession>A0A9C6T4S3</accession>